<protein>
    <submittedName>
        <fullName evidence="1">Tensin 2</fullName>
    </submittedName>
</protein>
<reference evidence="1 2" key="1">
    <citation type="journal article" date="2020" name="G3 (Bethesda)">
        <title>Draft Genome of the Common Snapping Turtle, Chelydra serpentina, a Model for Phenotypic Plasticity in Reptiles.</title>
        <authorList>
            <person name="Das D."/>
            <person name="Singh S.K."/>
            <person name="Bierstedt J."/>
            <person name="Erickson A."/>
            <person name="Galli G.L.J."/>
            <person name="Crossley D.A. 2nd"/>
            <person name="Rhen T."/>
        </authorList>
    </citation>
    <scope>NUCLEOTIDE SEQUENCE [LARGE SCALE GENOMIC DNA]</scope>
    <source>
        <strain evidence="1">KW</strain>
    </source>
</reference>
<keyword evidence="2" id="KW-1185">Reference proteome</keyword>
<dbReference type="AlphaFoldDB" id="A0A8T1S2V4"/>
<feature type="non-terminal residue" evidence="1">
    <location>
        <position position="117"/>
    </location>
</feature>
<accession>A0A8T1S2V4</accession>
<proteinExistence type="predicted"/>
<dbReference type="Gene3D" id="3.90.190.10">
    <property type="entry name" value="Protein tyrosine phosphatase superfamily"/>
    <property type="match status" value="1"/>
</dbReference>
<dbReference type="GO" id="GO:0004725">
    <property type="term" value="F:protein tyrosine phosphatase activity"/>
    <property type="evidence" value="ECO:0007669"/>
    <property type="project" value="TreeGrafter"/>
</dbReference>
<dbReference type="OrthoDB" id="6273691at2759"/>
<gene>
    <name evidence="1" type="ORF">G0U57_000097</name>
</gene>
<dbReference type="SUPFAM" id="SSF52799">
    <property type="entry name" value="(Phosphotyrosine protein) phosphatases II"/>
    <property type="match status" value="1"/>
</dbReference>
<sequence length="117" mass="12825">VTLAGGFGGAGWGGAPGLPSRWFPQPMRSLFALQLFNLSEKRHDISRLNPKVQDFGWPDLHAPPLDKICSICKAMETWLNSDPQHVVVLHCKVRGELGGWGWDTARNRGEVRGGPAP</sequence>
<comment type="caution">
    <text evidence="1">The sequence shown here is derived from an EMBL/GenBank/DDBJ whole genome shotgun (WGS) entry which is preliminary data.</text>
</comment>
<feature type="non-terminal residue" evidence="1">
    <location>
        <position position="1"/>
    </location>
</feature>
<organism evidence="1 2">
    <name type="scientific">Chelydra serpentina</name>
    <name type="common">Snapping turtle</name>
    <name type="synonym">Testudo serpentina</name>
    <dbReference type="NCBI Taxonomy" id="8475"/>
    <lineage>
        <taxon>Eukaryota</taxon>
        <taxon>Metazoa</taxon>
        <taxon>Chordata</taxon>
        <taxon>Craniata</taxon>
        <taxon>Vertebrata</taxon>
        <taxon>Euteleostomi</taxon>
        <taxon>Archelosauria</taxon>
        <taxon>Testudinata</taxon>
        <taxon>Testudines</taxon>
        <taxon>Cryptodira</taxon>
        <taxon>Durocryptodira</taxon>
        <taxon>Americhelydia</taxon>
        <taxon>Chelydroidea</taxon>
        <taxon>Chelydridae</taxon>
        <taxon>Chelydra</taxon>
    </lineage>
</organism>
<dbReference type="PANTHER" id="PTHR45734:SF1">
    <property type="entry name" value="TENSIN-2"/>
    <property type="match status" value="1"/>
</dbReference>
<dbReference type="InterPro" id="IPR051484">
    <property type="entry name" value="Tensin_PTEN_phosphatase"/>
</dbReference>
<dbReference type="GO" id="GO:0005925">
    <property type="term" value="C:focal adhesion"/>
    <property type="evidence" value="ECO:0007669"/>
    <property type="project" value="TreeGrafter"/>
</dbReference>
<dbReference type="EMBL" id="JAHGAV010001018">
    <property type="protein sequence ID" value="KAG6923047.1"/>
    <property type="molecule type" value="Genomic_DNA"/>
</dbReference>
<evidence type="ECO:0000313" key="1">
    <source>
        <dbReference type="EMBL" id="KAG6923047.1"/>
    </source>
</evidence>
<evidence type="ECO:0000313" key="2">
    <source>
        <dbReference type="Proteomes" id="UP000765507"/>
    </source>
</evidence>
<dbReference type="InterPro" id="IPR029021">
    <property type="entry name" value="Prot-tyrosine_phosphatase-like"/>
</dbReference>
<dbReference type="PANTHER" id="PTHR45734">
    <property type="entry name" value="TENSIN"/>
    <property type="match status" value="1"/>
</dbReference>
<dbReference type="Proteomes" id="UP000765507">
    <property type="component" value="Unassembled WGS sequence"/>
</dbReference>
<name>A0A8T1S2V4_CHESE</name>